<dbReference type="RefSeq" id="WP_255404448.1">
    <property type="nucleotide sequence ID" value="NZ_CBCRTX010000001.1"/>
</dbReference>
<dbReference type="GeneID" id="76833095"/>
<dbReference type="EMBL" id="JASOGN010000003">
    <property type="protein sequence ID" value="MDK6501842.1"/>
    <property type="molecule type" value="Genomic_DNA"/>
</dbReference>
<sequence length="43" mass="4879">MCKKVEKHRAETDQTITGMLSKDETLGLVNVLKKMLKSSEDNK</sequence>
<comment type="caution">
    <text evidence="1">The sequence shown here is derived from an EMBL/GenBank/DDBJ whole genome shotgun (WGS) entry which is preliminary data.</text>
</comment>
<reference evidence="1" key="1">
    <citation type="submission" date="2023-05" db="EMBL/GenBank/DDBJ databases">
        <title>Cataloging the Phylogenetic Diversity of Human Bladder Bacteria.</title>
        <authorList>
            <person name="Du J."/>
        </authorList>
    </citation>
    <scope>NUCLEOTIDE SEQUENCE</scope>
    <source>
        <strain evidence="1">UMB9226</strain>
    </source>
</reference>
<gene>
    <name evidence="1" type="ORF">QP235_01235</name>
</gene>
<evidence type="ECO:0000313" key="1">
    <source>
        <dbReference type="EMBL" id="MDK6501842.1"/>
    </source>
</evidence>
<dbReference type="AlphaFoldDB" id="A0AAW6XGD3"/>
<accession>A0AAW6XGD3</accession>
<evidence type="ECO:0008006" key="3">
    <source>
        <dbReference type="Google" id="ProtNLM"/>
    </source>
</evidence>
<name>A0AAW6XGD3_9LACO</name>
<evidence type="ECO:0000313" key="2">
    <source>
        <dbReference type="Proteomes" id="UP001230300"/>
    </source>
</evidence>
<protein>
    <recommendedName>
        <fullName evidence="3">MarR family transcriptional regulator</fullName>
    </recommendedName>
</protein>
<organism evidence="1 2">
    <name type="scientific">Lactobacillus crispatus</name>
    <dbReference type="NCBI Taxonomy" id="47770"/>
    <lineage>
        <taxon>Bacteria</taxon>
        <taxon>Bacillati</taxon>
        <taxon>Bacillota</taxon>
        <taxon>Bacilli</taxon>
        <taxon>Lactobacillales</taxon>
        <taxon>Lactobacillaceae</taxon>
        <taxon>Lactobacillus</taxon>
    </lineage>
</organism>
<dbReference type="Proteomes" id="UP001230300">
    <property type="component" value="Unassembled WGS sequence"/>
</dbReference>
<proteinExistence type="predicted"/>